<keyword evidence="3" id="KW-0472">Membrane</keyword>
<dbReference type="GO" id="GO:0000271">
    <property type="term" value="P:polysaccharide biosynthetic process"/>
    <property type="evidence" value="ECO:0007669"/>
    <property type="project" value="UniProtKB-KW"/>
</dbReference>
<geneLocation type="plasmid" evidence="5 6">
    <name>pDOK1-4-6</name>
</geneLocation>
<organism evidence="5 6">
    <name type="scientific">Tateyamaria omphalii</name>
    <dbReference type="NCBI Taxonomy" id="299262"/>
    <lineage>
        <taxon>Bacteria</taxon>
        <taxon>Pseudomonadati</taxon>
        <taxon>Pseudomonadota</taxon>
        <taxon>Alphaproteobacteria</taxon>
        <taxon>Rhodobacterales</taxon>
        <taxon>Roseobacteraceae</taxon>
        <taxon>Tateyamaria</taxon>
    </lineage>
</organism>
<keyword evidence="6" id="KW-1185">Reference proteome</keyword>
<dbReference type="RefSeq" id="WP_076630912.1">
    <property type="nucleotide sequence ID" value="NZ_CP019318.1"/>
</dbReference>
<dbReference type="GO" id="GO:0016780">
    <property type="term" value="F:phosphotransferase activity, for other substituted phosphate groups"/>
    <property type="evidence" value="ECO:0007669"/>
    <property type="project" value="TreeGrafter"/>
</dbReference>
<keyword evidence="3" id="KW-1133">Transmembrane helix</keyword>
<keyword evidence="3" id="KW-0812">Transmembrane</keyword>
<dbReference type="KEGG" id="tom:BWR18_21040"/>
<keyword evidence="2" id="KW-0270">Exopolysaccharide synthesis</keyword>
<keyword evidence="5" id="KW-0614">Plasmid</keyword>
<evidence type="ECO:0000259" key="4">
    <source>
        <dbReference type="Pfam" id="PF02397"/>
    </source>
</evidence>
<gene>
    <name evidence="5" type="ORF">BWR18_21040</name>
</gene>
<dbReference type="InterPro" id="IPR003362">
    <property type="entry name" value="Bact_transf"/>
</dbReference>
<dbReference type="Proteomes" id="UP000186336">
    <property type="component" value="Plasmid pDOK1-4-6"/>
</dbReference>
<keyword evidence="5" id="KW-0808">Transferase</keyword>
<feature type="transmembrane region" description="Helical" evidence="3">
    <location>
        <begin position="38"/>
        <end position="61"/>
    </location>
</feature>
<evidence type="ECO:0000313" key="6">
    <source>
        <dbReference type="Proteomes" id="UP000186336"/>
    </source>
</evidence>
<dbReference type="OrthoDB" id="9808602at2"/>
<comment type="similarity">
    <text evidence="1">Belongs to the bacterial sugar transferase family.</text>
</comment>
<name>A0A1P8N1Y9_9RHOB</name>
<dbReference type="PANTHER" id="PTHR30576">
    <property type="entry name" value="COLANIC BIOSYNTHESIS UDP-GLUCOSE LIPID CARRIER TRANSFERASE"/>
    <property type="match status" value="1"/>
</dbReference>
<feature type="domain" description="Bacterial sugar transferase" evidence="4">
    <location>
        <begin position="33"/>
        <end position="222"/>
    </location>
</feature>
<sequence length="226" mass="25652">MTIQPVNFDGQLAVLQAGHHDDRLDSFYHKYAKRCLDLVLVIASAPIVLPVMLLMVLMVYLDGGKPIYSQMRLGRNGRAFRIWKIRTMTVDADARLKDYLAANPKARAEWDATQKLKNDPRITKTGWFLRKSSMDELPQLLNVLTGSMSLIGPRPMMVSQKMQYPGTAYYKLRPGITGPWQVSDRNNCNFADRVHFDDQYARTVSLQTDVNLLVKTVSVVLKATGY</sequence>
<dbReference type="PANTHER" id="PTHR30576:SF0">
    <property type="entry name" value="UNDECAPRENYL-PHOSPHATE N-ACETYLGALACTOSAMINYL 1-PHOSPHATE TRANSFERASE-RELATED"/>
    <property type="match status" value="1"/>
</dbReference>
<dbReference type="EMBL" id="CP019318">
    <property type="protein sequence ID" value="APX14333.1"/>
    <property type="molecule type" value="Genomic_DNA"/>
</dbReference>
<reference evidence="5 6" key="1">
    <citation type="submission" date="2017-01" db="EMBL/GenBank/DDBJ databases">
        <title>Complete genome of Tateyamaria omphalii DOK1-4 isolated from seawater in Dokdo.</title>
        <authorList>
            <person name="Kim J.H."/>
            <person name="Chi W.-J."/>
        </authorList>
    </citation>
    <scope>NUCLEOTIDE SEQUENCE [LARGE SCALE GENOMIC DNA]</scope>
    <source>
        <strain evidence="5 6">DOK1-4</strain>
        <plasmid evidence="5 6">pDOK1-4-6</plasmid>
    </source>
</reference>
<dbReference type="AlphaFoldDB" id="A0A1P8N1Y9"/>
<dbReference type="Pfam" id="PF02397">
    <property type="entry name" value="Bac_transf"/>
    <property type="match status" value="1"/>
</dbReference>
<protein>
    <submittedName>
        <fullName evidence="5">Sugar transferase</fullName>
    </submittedName>
</protein>
<accession>A0A1P8N1Y9</accession>
<evidence type="ECO:0000256" key="3">
    <source>
        <dbReference type="SAM" id="Phobius"/>
    </source>
</evidence>
<evidence type="ECO:0000256" key="1">
    <source>
        <dbReference type="ARBA" id="ARBA00006464"/>
    </source>
</evidence>
<proteinExistence type="inferred from homology"/>
<evidence type="ECO:0000256" key="2">
    <source>
        <dbReference type="ARBA" id="ARBA00023169"/>
    </source>
</evidence>
<evidence type="ECO:0000313" key="5">
    <source>
        <dbReference type="EMBL" id="APX14333.1"/>
    </source>
</evidence>